<keyword evidence="2" id="KW-1185">Reference proteome</keyword>
<proteinExistence type="predicted"/>
<sequence>IIKNKGLKGILNNKVFLITSTLLGISIKTGRALTIIGTKVFLAIYNIKKGKEVYKLYLKFSYIKLIKLNITSYKSIYSYTIFFLEKLN</sequence>
<reference evidence="1" key="1">
    <citation type="journal article" date="2020" name="Stud. Mycol.">
        <title>101 Dothideomycetes genomes: a test case for predicting lifestyles and emergence of pathogens.</title>
        <authorList>
            <person name="Haridas S."/>
            <person name="Albert R."/>
            <person name="Binder M."/>
            <person name="Bloem J."/>
            <person name="Labutti K."/>
            <person name="Salamov A."/>
            <person name="Andreopoulos B."/>
            <person name="Baker S."/>
            <person name="Barry K."/>
            <person name="Bills G."/>
            <person name="Bluhm B."/>
            <person name="Cannon C."/>
            <person name="Castanera R."/>
            <person name="Culley D."/>
            <person name="Daum C."/>
            <person name="Ezra D."/>
            <person name="Gonzalez J."/>
            <person name="Henrissat B."/>
            <person name="Kuo A."/>
            <person name="Liang C."/>
            <person name="Lipzen A."/>
            <person name="Lutzoni F."/>
            <person name="Magnuson J."/>
            <person name="Mondo S."/>
            <person name="Nolan M."/>
            <person name="Ohm R."/>
            <person name="Pangilinan J."/>
            <person name="Park H.-J."/>
            <person name="Ramirez L."/>
            <person name="Alfaro M."/>
            <person name="Sun H."/>
            <person name="Tritt A."/>
            <person name="Yoshinaga Y."/>
            <person name="Zwiers L.-H."/>
            <person name="Turgeon B."/>
            <person name="Goodwin S."/>
            <person name="Spatafora J."/>
            <person name="Crous P."/>
            <person name="Grigoriev I."/>
        </authorList>
    </citation>
    <scope>NUCLEOTIDE SEQUENCE</scope>
    <source>
        <strain evidence="1">CBS 690.94</strain>
    </source>
</reference>
<evidence type="ECO:0000313" key="2">
    <source>
        <dbReference type="Proteomes" id="UP000799764"/>
    </source>
</evidence>
<feature type="non-terminal residue" evidence="1">
    <location>
        <position position="1"/>
    </location>
</feature>
<name>A0A9P4PI47_9PLEO</name>
<dbReference type="EMBL" id="MU001501">
    <property type="protein sequence ID" value="KAF2444586.1"/>
    <property type="molecule type" value="Genomic_DNA"/>
</dbReference>
<gene>
    <name evidence="1" type="ORF">P171DRAFT_361669</name>
</gene>
<organism evidence="1 2">
    <name type="scientific">Karstenula rhodostoma CBS 690.94</name>
    <dbReference type="NCBI Taxonomy" id="1392251"/>
    <lineage>
        <taxon>Eukaryota</taxon>
        <taxon>Fungi</taxon>
        <taxon>Dikarya</taxon>
        <taxon>Ascomycota</taxon>
        <taxon>Pezizomycotina</taxon>
        <taxon>Dothideomycetes</taxon>
        <taxon>Pleosporomycetidae</taxon>
        <taxon>Pleosporales</taxon>
        <taxon>Massarineae</taxon>
        <taxon>Didymosphaeriaceae</taxon>
        <taxon>Karstenula</taxon>
    </lineage>
</organism>
<dbReference type="Proteomes" id="UP000799764">
    <property type="component" value="Unassembled WGS sequence"/>
</dbReference>
<comment type="caution">
    <text evidence="1">The sequence shown here is derived from an EMBL/GenBank/DDBJ whole genome shotgun (WGS) entry which is preliminary data.</text>
</comment>
<protein>
    <submittedName>
        <fullName evidence="1">Uncharacterized protein</fullName>
    </submittedName>
</protein>
<dbReference type="AlphaFoldDB" id="A0A9P4PI47"/>
<accession>A0A9P4PI47</accession>
<evidence type="ECO:0000313" key="1">
    <source>
        <dbReference type="EMBL" id="KAF2444586.1"/>
    </source>
</evidence>